<feature type="chain" id="PRO_5040970727" evidence="2">
    <location>
        <begin position="24"/>
        <end position="264"/>
    </location>
</feature>
<keyword evidence="4" id="KW-1185">Reference proteome</keyword>
<accession>A0A9W7XBD9</accession>
<feature type="compositionally biased region" description="Basic residues" evidence="1">
    <location>
        <begin position="151"/>
        <end position="166"/>
    </location>
</feature>
<dbReference type="AlphaFoldDB" id="A0A9W7XBD9"/>
<feature type="compositionally biased region" description="Gly residues" evidence="1">
    <location>
        <begin position="28"/>
        <end position="39"/>
    </location>
</feature>
<dbReference type="Proteomes" id="UP001164776">
    <property type="component" value="Unassembled WGS sequence"/>
</dbReference>
<organism evidence="3 4">
    <name type="scientific">Paspalum vaginatum</name>
    <name type="common">seashore paspalum</name>
    <dbReference type="NCBI Taxonomy" id="158149"/>
    <lineage>
        <taxon>Eukaryota</taxon>
        <taxon>Viridiplantae</taxon>
        <taxon>Streptophyta</taxon>
        <taxon>Embryophyta</taxon>
        <taxon>Tracheophyta</taxon>
        <taxon>Spermatophyta</taxon>
        <taxon>Magnoliopsida</taxon>
        <taxon>Liliopsida</taxon>
        <taxon>Poales</taxon>
        <taxon>Poaceae</taxon>
        <taxon>PACMAD clade</taxon>
        <taxon>Panicoideae</taxon>
        <taxon>Andropogonodae</taxon>
        <taxon>Paspaleae</taxon>
        <taxon>Paspalinae</taxon>
        <taxon>Paspalum</taxon>
    </lineage>
</organism>
<feature type="signal peptide" evidence="2">
    <location>
        <begin position="1"/>
        <end position="23"/>
    </location>
</feature>
<comment type="caution">
    <text evidence="3">The sequence shown here is derived from an EMBL/GenBank/DDBJ whole genome shotgun (WGS) entry which is preliminary data.</text>
</comment>
<dbReference type="EMBL" id="MU629689">
    <property type="protein sequence ID" value="KAJ1255513.1"/>
    <property type="molecule type" value="Genomic_DNA"/>
</dbReference>
<keyword evidence="2" id="KW-0732">Signal</keyword>
<feature type="compositionally biased region" description="Polar residues" evidence="1">
    <location>
        <begin position="167"/>
        <end position="185"/>
    </location>
</feature>
<evidence type="ECO:0000256" key="1">
    <source>
        <dbReference type="SAM" id="MobiDB-lite"/>
    </source>
</evidence>
<feature type="compositionally biased region" description="Basic residues" evidence="1">
    <location>
        <begin position="200"/>
        <end position="231"/>
    </location>
</feature>
<evidence type="ECO:0000313" key="3">
    <source>
        <dbReference type="EMBL" id="KAJ1255513.1"/>
    </source>
</evidence>
<gene>
    <name evidence="3" type="ORF">BS78_K198700</name>
</gene>
<evidence type="ECO:0000313" key="4">
    <source>
        <dbReference type="Proteomes" id="UP001164776"/>
    </source>
</evidence>
<protein>
    <submittedName>
        <fullName evidence="3">Uncharacterized protein</fullName>
    </submittedName>
</protein>
<proteinExistence type="predicted"/>
<feature type="region of interest" description="Disordered" evidence="1">
    <location>
        <begin position="28"/>
        <end position="50"/>
    </location>
</feature>
<feature type="region of interest" description="Disordered" evidence="1">
    <location>
        <begin position="100"/>
        <end position="248"/>
    </location>
</feature>
<sequence>MAMASQLAAAALLLLAVLSAAQAGARPGSGVGAGAGAGGAQDHHGYPEQGGAVHQVPAAAAVDAGAEQITNQLKGKPSGGGGLTVLGAARQRLLRAARGHAQLPLRPAERRRWCSSTSSPRRFPAAQLETVMQPAAHAGRRHGARQVPAQPHRRRRQRQRLHRGRSTPRSTPCRSTPGTGSSCTKSARCCCRGRSTARPSPRRRPRRPRARRRRRQRRTRWRTRRWLRPRRGNTTASDARGGTPGAGPASCVAVAVAAAIWWGM</sequence>
<name>A0A9W7XBD9_9POAL</name>
<evidence type="ECO:0000256" key="2">
    <source>
        <dbReference type="SAM" id="SignalP"/>
    </source>
</evidence>
<reference evidence="3 4" key="1">
    <citation type="submission" date="2022-10" db="EMBL/GenBank/DDBJ databases">
        <title>WGS assembly of Paspalum vaginatum 540-79.</title>
        <authorList>
            <person name="Sun G."/>
            <person name="Wase N."/>
            <person name="Shu S."/>
            <person name="Jenkins J."/>
            <person name="Zhou B."/>
            <person name="Torres-Rodriguez J."/>
            <person name="Chen C."/>
            <person name="Sandor L."/>
            <person name="Plott C."/>
            <person name="Yoshinga Y."/>
            <person name="Daum C."/>
            <person name="Qi P."/>
            <person name="Barry K."/>
            <person name="Lipzen A."/>
            <person name="Berry L."/>
            <person name="Pedersen C."/>
            <person name="Gottilla T."/>
            <person name="Foltz A."/>
            <person name="Yu H."/>
            <person name="O'Malley R."/>
            <person name="Zhang C."/>
            <person name="Devos K."/>
            <person name="Sigmon B."/>
            <person name="Yu B."/>
            <person name="Obata T."/>
            <person name="Schmutz J."/>
            <person name="Schnable J."/>
        </authorList>
    </citation>
    <scope>NUCLEOTIDE SEQUENCE [LARGE SCALE GENOMIC DNA]</scope>
    <source>
        <strain evidence="4">cv. 540-79</strain>
    </source>
</reference>